<evidence type="ECO:0000313" key="4">
    <source>
        <dbReference type="Proteomes" id="UP001200741"/>
    </source>
</evidence>
<dbReference type="InterPro" id="IPR035919">
    <property type="entry name" value="EAL_sf"/>
</dbReference>
<protein>
    <submittedName>
        <fullName evidence="3">EAL domain-containing protein</fullName>
    </submittedName>
</protein>
<dbReference type="Pfam" id="PF00563">
    <property type="entry name" value="EAL"/>
    <property type="match status" value="1"/>
</dbReference>
<reference evidence="3 4" key="1">
    <citation type="submission" date="2021-12" db="EMBL/GenBank/DDBJ databases">
        <title>Genome seq of P8.</title>
        <authorList>
            <person name="Seo T."/>
        </authorList>
    </citation>
    <scope>NUCLEOTIDE SEQUENCE [LARGE SCALE GENOMIC DNA]</scope>
    <source>
        <strain evidence="3 4">P8</strain>
    </source>
</reference>
<sequence>MAHRHIESAGGDERLVLRMQLVLQRLKPQSAASHEHYEALAQRLEELGDRPGSLIATSLALGVANFGGDVEAAVAAYERLTPAIHHIADPLEQHVAMAPSLFLYHAAGNAAAYMHQACRMLQLANEVSNDGMRSASLSNVGIAFFLSGDELQARHHLEQSLESTDVGGWTRFGAVTVLADLYASAGEMDKVLPLLKAWSFPRNPEELDISAMAHFHALGAEVCARLGEESRARDYLEVLDGVPQDRLSHGLRCMAGLSRALHHRAAGRPLEALEALDGALALVERLPGSDRALPSRFWWLAAELAEVQGEWERAYRLLQRARGLELGKKQQIAAVRRVAAQFQTDANARAVEAAQRDPLTGLGNRERLIHVGDGWILRRLTPLVAKLNVRRFNAINEALGREIGDAVLQAVADRLRQACARLENALAGRVYADQFALVVAGEQADVHLLRRFALELFSTPLEVAGQQVDISAAWGIAHGPVHGASMQQLMSHAEVALHEDRRTHAGWTIYEPGLVRADPRQLSLISELRRAAQENEFTLLLQPKFSLSDNRVTSFESLIRWRHPSRGPLAPAAFIPFAENTGSIRGVTEWVLRRSMQLSVRLRGAGLVSRIAVNVSVHDVGGSDLCRRLQGLLLATGARAEDIRLELTESAVMKDPATVIDRMREINALGFEWSVDDFGTGQSSLAYLHMLPVSELKIDRSFVRGAATSSTSLTLLKAAIDLGRNLGLSTVGEGAETAEEWSLLRDLGCSVAQGWFGASPMPEHELIAWLQQRAAAERL</sequence>
<dbReference type="Pfam" id="PF00990">
    <property type="entry name" value="GGDEF"/>
    <property type="match status" value="1"/>
</dbReference>
<dbReference type="InterPro" id="IPR000160">
    <property type="entry name" value="GGDEF_dom"/>
</dbReference>
<feature type="domain" description="EAL" evidence="1">
    <location>
        <begin position="521"/>
        <end position="774"/>
    </location>
</feature>
<dbReference type="SUPFAM" id="SSF48452">
    <property type="entry name" value="TPR-like"/>
    <property type="match status" value="1"/>
</dbReference>
<dbReference type="EMBL" id="JAJTWU010000001">
    <property type="protein sequence ID" value="MCE4553026.1"/>
    <property type="molecule type" value="Genomic_DNA"/>
</dbReference>
<organism evidence="3 4">
    <name type="scientific">Pelomonas cellulosilytica</name>
    <dbReference type="NCBI Taxonomy" id="2906762"/>
    <lineage>
        <taxon>Bacteria</taxon>
        <taxon>Pseudomonadati</taxon>
        <taxon>Pseudomonadota</taxon>
        <taxon>Betaproteobacteria</taxon>
        <taxon>Burkholderiales</taxon>
        <taxon>Sphaerotilaceae</taxon>
        <taxon>Roseateles</taxon>
    </lineage>
</organism>
<dbReference type="PANTHER" id="PTHR33121:SF71">
    <property type="entry name" value="OXYGEN SENSOR PROTEIN DOSP"/>
    <property type="match status" value="1"/>
</dbReference>
<dbReference type="InterPro" id="IPR029787">
    <property type="entry name" value="Nucleotide_cyclase"/>
</dbReference>
<comment type="caution">
    <text evidence="3">The sequence shown here is derived from an EMBL/GenBank/DDBJ whole genome shotgun (WGS) entry which is preliminary data.</text>
</comment>
<dbReference type="PANTHER" id="PTHR33121">
    <property type="entry name" value="CYCLIC DI-GMP PHOSPHODIESTERASE PDEF"/>
    <property type="match status" value="1"/>
</dbReference>
<dbReference type="InterPro" id="IPR043128">
    <property type="entry name" value="Rev_trsase/Diguanyl_cyclase"/>
</dbReference>
<feature type="domain" description="GGDEF" evidence="2">
    <location>
        <begin position="380"/>
        <end position="512"/>
    </location>
</feature>
<dbReference type="SMART" id="SM00052">
    <property type="entry name" value="EAL"/>
    <property type="match status" value="1"/>
</dbReference>
<dbReference type="SMART" id="SM00267">
    <property type="entry name" value="GGDEF"/>
    <property type="match status" value="1"/>
</dbReference>
<dbReference type="PROSITE" id="PS50883">
    <property type="entry name" value="EAL"/>
    <property type="match status" value="1"/>
</dbReference>
<evidence type="ECO:0000259" key="2">
    <source>
        <dbReference type="PROSITE" id="PS50887"/>
    </source>
</evidence>
<dbReference type="Gene3D" id="3.20.20.450">
    <property type="entry name" value="EAL domain"/>
    <property type="match status" value="1"/>
</dbReference>
<keyword evidence="4" id="KW-1185">Reference proteome</keyword>
<proteinExistence type="predicted"/>
<dbReference type="InterPro" id="IPR011990">
    <property type="entry name" value="TPR-like_helical_dom_sf"/>
</dbReference>
<name>A0ABS8XR01_9BURK</name>
<dbReference type="CDD" id="cd01948">
    <property type="entry name" value="EAL"/>
    <property type="match status" value="1"/>
</dbReference>
<dbReference type="InterPro" id="IPR001633">
    <property type="entry name" value="EAL_dom"/>
</dbReference>
<evidence type="ECO:0000259" key="1">
    <source>
        <dbReference type="PROSITE" id="PS50883"/>
    </source>
</evidence>
<dbReference type="Gene3D" id="1.25.40.10">
    <property type="entry name" value="Tetratricopeptide repeat domain"/>
    <property type="match status" value="1"/>
</dbReference>
<accession>A0ABS8XR01</accession>
<dbReference type="RefSeq" id="WP_233369738.1">
    <property type="nucleotide sequence ID" value="NZ_JAJTWU010000001.1"/>
</dbReference>
<dbReference type="CDD" id="cd01949">
    <property type="entry name" value="GGDEF"/>
    <property type="match status" value="1"/>
</dbReference>
<dbReference type="Proteomes" id="UP001200741">
    <property type="component" value="Unassembled WGS sequence"/>
</dbReference>
<dbReference type="InterPro" id="IPR050706">
    <property type="entry name" value="Cyclic-di-GMP_PDE-like"/>
</dbReference>
<dbReference type="SUPFAM" id="SSF141868">
    <property type="entry name" value="EAL domain-like"/>
    <property type="match status" value="1"/>
</dbReference>
<dbReference type="PROSITE" id="PS50887">
    <property type="entry name" value="GGDEF"/>
    <property type="match status" value="1"/>
</dbReference>
<evidence type="ECO:0000313" key="3">
    <source>
        <dbReference type="EMBL" id="MCE4553026.1"/>
    </source>
</evidence>
<gene>
    <name evidence="3" type="ORF">LXT13_01010</name>
</gene>
<dbReference type="NCBIfam" id="TIGR00254">
    <property type="entry name" value="GGDEF"/>
    <property type="match status" value="1"/>
</dbReference>
<dbReference type="Gene3D" id="3.30.70.270">
    <property type="match status" value="1"/>
</dbReference>
<dbReference type="SUPFAM" id="SSF55073">
    <property type="entry name" value="Nucleotide cyclase"/>
    <property type="match status" value="1"/>
</dbReference>